<dbReference type="GO" id="GO:0009279">
    <property type="term" value="C:cell outer membrane"/>
    <property type="evidence" value="ECO:0007669"/>
    <property type="project" value="UniProtKB-SubCell"/>
</dbReference>
<dbReference type="STRING" id="1072583.KUC_0199"/>
<evidence type="ECO:0000313" key="4">
    <source>
        <dbReference type="EMBL" id="EHJ93252.1"/>
    </source>
</evidence>
<name>A0A265DWY9_9GAMM</name>
<dbReference type="AlphaFoldDB" id="A0A265DWY9"/>
<evidence type="ECO:0000313" key="6">
    <source>
        <dbReference type="Proteomes" id="UP000005756"/>
    </source>
</evidence>
<proteinExistence type="inferred from homology"/>
<keyword evidence="2" id="KW-0472">Membrane</keyword>
<comment type="similarity">
    <text evidence="1 2">Belongs to the outer membrane factor (OMF) (TC 1.B.17) family.</text>
</comment>
<evidence type="ECO:0000256" key="2">
    <source>
        <dbReference type="RuleBase" id="RU362097"/>
    </source>
</evidence>
<reference evidence="5 7" key="2">
    <citation type="submission" date="2017-07" db="EMBL/GenBank/DDBJ databases">
        <title>Shotgun whole genome sequences of three halophilic bacterial isolates.</title>
        <authorList>
            <person name="Pozzo T."/>
            <person name="Higdon S.M."/>
            <person name="Quillaguaman J."/>
        </authorList>
    </citation>
    <scope>NUCLEOTIDE SEQUENCE [LARGE SCALE GENOMIC DNA]</scope>
    <source>
        <strain evidence="5 7">LC1</strain>
    </source>
</reference>
<dbReference type="PANTHER" id="PTHR30203:SF32">
    <property type="entry name" value="CATION EFFLUX SYSTEM PROTEIN CUSC"/>
    <property type="match status" value="1"/>
</dbReference>
<dbReference type="Proteomes" id="UP000005756">
    <property type="component" value="Unassembled WGS sequence"/>
</dbReference>
<comment type="subcellular location">
    <subcellularLocation>
        <location evidence="2">Cell outer membrane</location>
        <topology evidence="2">Lipid-anchor</topology>
    </subcellularLocation>
</comment>
<dbReference type="Proteomes" id="UP000216538">
    <property type="component" value="Unassembled WGS sequence"/>
</dbReference>
<dbReference type="GO" id="GO:0015562">
    <property type="term" value="F:efflux transmembrane transporter activity"/>
    <property type="evidence" value="ECO:0007669"/>
    <property type="project" value="InterPro"/>
</dbReference>
<dbReference type="Gene3D" id="2.20.200.10">
    <property type="entry name" value="Outer membrane efflux proteins (OEP)"/>
    <property type="match status" value="1"/>
</dbReference>
<gene>
    <name evidence="5" type="ORF">CE457_12780</name>
    <name evidence="4" type="ORF">KUC_0199</name>
</gene>
<keyword evidence="2" id="KW-0564">Palmitate</keyword>
<evidence type="ECO:0000256" key="3">
    <source>
        <dbReference type="SAM" id="Coils"/>
    </source>
</evidence>
<dbReference type="Pfam" id="PF02321">
    <property type="entry name" value="OEP"/>
    <property type="match status" value="2"/>
</dbReference>
<keyword evidence="2" id="KW-1134">Transmembrane beta strand</keyword>
<feature type="coiled-coil region" evidence="3">
    <location>
        <begin position="202"/>
        <end position="263"/>
    </location>
</feature>
<keyword evidence="7" id="KW-1185">Reference proteome</keyword>
<keyword evidence="2" id="KW-0812">Transmembrane</keyword>
<dbReference type="SUPFAM" id="SSF56954">
    <property type="entry name" value="Outer membrane efflux proteins (OEP)"/>
    <property type="match status" value="1"/>
</dbReference>
<accession>A0A265DWY9</accession>
<evidence type="ECO:0000256" key="1">
    <source>
        <dbReference type="ARBA" id="ARBA00007613"/>
    </source>
</evidence>
<dbReference type="EMBL" id="JH393257">
    <property type="protein sequence ID" value="EHJ93252.1"/>
    <property type="molecule type" value="Genomic_DNA"/>
</dbReference>
<protein>
    <submittedName>
        <fullName evidence="5">RND transporter</fullName>
    </submittedName>
    <submittedName>
        <fullName evidence="4">Solvent efflux pump outer membrane protein srpC</fullName>
    </submittedName>
</protein>
<dbReference type="NCBIfam" id="TIGR01845">
    <property type="entry name" value="outer_NodT"/>
    <property type="match status" value="1"/>
</dbReference>
<dbReference type="EMBL" id="NPEY01000008">
    <property type="protein sequence ID" value="OZT73854.1"/>
    <property type="molecule type" value="Genomic_DNA"/>
</dbReference>
<evidence type="ECO:0000313" key="7">
    <source>
        <dbReference type="Proteomes" id="UP000216538"/>
    </source>
</evidence>
<dbReference type="InterPro" id="IPR010131">
    <property type="entry name" value="MdtP/NodT-like"/>
</dbReference>
<reference evidence="4 6" key="1">
    <citation type="submission" date="2011-10" db="EMBL/GenBank/DDBJ databases">
        <authorList>
            <person name="Quillaguamn J."/>
            <person name="Guzmn D."/>
            <person name="Balderrama-Subieta A."/>
            <person name="Cardona-Ortuo C."/>
            <person name="Guevara-Martnez M."/>
            <person name="Callisaya-Quispe N."/>
        </authorList>
    </citation>
    <scope>NUCLEOTIDE SEQUENCE [LARGE SCALE GENOMIC DNA]</scope>
    <source>
        <strain evidence="4 6">LC1</strain>
    </source>
</reference>
<organism evidence="4 6">
    <name type="scientific">Vreelandella boliviensis LC1</name>
    <dbReference type="NCBI Taxonomy" id="1072583"/>
    <lineage>
        <taxon>Bacteria</taxon>
        <taxon>Pseudomonadati</taxon>
        <taxon>Pseudomonadota</taxon>
        <taxon>Gammaproteobacteria</taxon>
        <taxon>Oceanospirillales</taxon>
        <taxon>Halomonadaceae</taxon>
        <taxon>Vreelandella</taxon>
    </lineage>
</organism>
<dbReference type="InterPro" id="IPR003423">
    <property type="entry name" value="OMP_efflux"/>
</dbReference>
<keyword evidence="3" id="KW-0175">Coiled coil</keyword>
<dbReference type="PANTHER" id="PTHR30203">
    <property type="entry name" value="OUTER MEMBRANE CATION EFFLUX PROTEIN"/>
    <property type="match status" value="1"/>
</dbReference>
<evidence type="ECO:0000313" key="5">
    <source>
        <dbReference type="EMBL" id="OZT73854.1"/>
    </source>
</evidence>
<sequence length="485" mass="53249">MLNMPVSLPKLKYRHQRAPMKKEKAARLATMLLVLGLSGCTSLAPPHSTPEAALPDAYSNQVAPTTVADADNGWRSYFTDTRLQALIEQALTTNYDLRSALLRVEQARAAYGIQRAERLPTLGVEAAGERSRTPADLSPSGRTRIGNQFQAGVGFSTWELDFWGRVRNLNEAALEQYLATDEARRATEISLIAQVADSYFRLQELDERLDLARRTIDSRQESLRIFTRRVEVGATSPLELTQVEMLLQQAKALGAQLEQAYAQQANALALLVGSPIETVAGDEHKIAADALAPLAPGLPSELLIRRPDIRSAEHLLRSANANIGAARAAFFPRIALTGNLGTASADLGGLLGSDSQAWNFSPTLSLPIFDSGRRRANLTLAELRREQAVVEYEQTIQQAFRDVADALAANRWLAEQLETASAMLAVQRERTRLAMLRYESGAVPYLEVLDAQRDLLSAEQQRVEKRRQLLSARVALYTALGGGLI</sequence>
<keyword evidence="2" id="KW-0449">Lipoprotein</keyword>
<dbReference type="Gene3D" id="1.20.1600.10">
    <property type="entry name" value="Outer membrane efflux proteins (OEP)"/>
    <property type="match status" value="1"/>
</dbReference>